<evidence type="ECO:0000313" key="2">
    <source>
        <dbReference type="EMBL" id="JAP95207.1"/>
    </source>
</evidence>
<reference evidence="2" key="1">
    <citation type="submission" date="2015-07" db="EMBL/GenBank/DDBJ databases">
        <title>Adaptation to a free-living lifestyle via gene acquisitions in the diplomonad Trepomonas sp. PC1.</title>
        <authorList>
            <person name="Xu F."/>
            <person name="Jerlstrom-Hultqvist J."/>
            <person name="Kolisko M."/>
            <person name="Simpson A.G.B."/>
            <person name="Roger A.J."/>
            <person name="Svard S.G."/>
            <person name="Andersson J.O."/>
        </authorList>
    </citation>
    <scope>NUCLEOTIDE SEQUENCE</scope>
    <source>
        <strain evidence="2">PC1</strain>
    </source>
</reference>
<dbReference type="EMBL" id="GDID01001399">
    <property type="protein sequence ID" value="JAP95207.1"/>
    <property type="molecule type" value="Transcribed_RNA"/>
</dbReference>
<feature type="coiled-coil region" evidence="1">
    <location>
        <begin position="45"/>
        <end position="86"/>
    </location>
</feature>
<organism evidence="2">
    <name type="scientific">Trepomonas sp. PC1</name>
    <dbReference type="NCBI Taxonomy" id="1076344"/>
    <lineage>
        <taxon>Eukaryota</taxon>
        <taxon>Metamonada</taxon>
        <taxon>Diplomonadida</taxon>
        <taxon>Hexamitidae</taxon>
        <taxon>Hexamitinae</taxon>
        <taxon>Trepomonas</taxon>
    </lineage>
</organism>
<proteinExistence type="predicted"/>
<name>A0A146KFF8_9EUKA</name>
<gene>
    <name evidence="2" type="ORF">TPC1_11880</name>
</gene>
<feature type="coiled-coil region" evidence="1">
    <location>
        <begin position="186"/>
        <end position="213"/>
    </location>
</feature>
<feature type="non-terminal residue" evidence="2">
    <location>
        <position position="1"/>
    </location>
</feature>
<protein>
    <submittedName>
        <fullName evidence="2">Uncharacterized protein</fullName>
    </submittedName>
</protein>
<feature type="non-terminal residue" evidence="2">
    <location>
        <position position="489"/>
    </location>
</feature>
<accession>A0A146KFF8</accession>
<sequence length="489" mass="57831">KKKIPRPQSANQVKFSQNLVNSDEYQNSEVRKLIKKAFPYVDRKYDQISNQLKEVEQRAKELAKQLNEALQDRNHFQRECELLQQQSNEKDFQLEKNADEIFTLKQRNQALYMHIQKLQLVEASNQVQFSDNVKIQHLEEQNKKLIQKLRSKGMEVNQQKKLIKIKETTAETRQKLLQNNEIVVKNAIQEAMKEKLEKNIKQQYKERVNWNNKLLSNNASIQPVTICNDSIRLIRRLARQYQEAPTVLQKDFLVNNLFELSKQVHCCNNAPKAVYKCLGELCFLAEHILTKSELLTDLLRKSQAGTQIQKEFQYFDTNVAEIHQLMVYLDVSHQDKMYDFYKLLDLYKNRQQTVVPIEYMKNFTKCLQQAIFNEILHQYIQNPQKIEMVIGQVYKKACTDTQVAKQLPNIFQIEVEINKRVVDFNELFVTKVVLLLLQKWRFVLFQQIEGGFDEIDLKYIQKKPNEQVYVWFPAFEGDGAIFKAQTVPM</sequence>
<evidence type="ECO:0000256" key="1">
    <source>
        <dbReference type="SAM" id="Coils"/>
    </source>
</evidence>
<dbReference type="AlphaFoldDB" id="A0A146KFF8"/>
<keyword evidence="1" id="KW-0175">Coiled coil</keyword>